<dbReference type="Proteomes" id="UP000247612">
    <property type="component" value="Unassembled WGS sequence"/>
</dbReference>
<dbReference type="PANTHER" id="PTHR30349">
    <property type="entry name" value="PHAGE INTEGRASE-RELATED"/>
    <property type="match status" value="1"/>
</dbReference>
<evidence type="ECO:0000259" key="5">
    <source>
        <dbReference type="PROSITE" id="PS51898"/>
    </source>
</evidence>
<comment type="caution">
    <text evidence="7">The sequence shown here is derived from an EMBL/GenBank/DDBJ whole genome shotgun (WGS) entry which is preliminary data.</text>
</comment>
<keyword evidence="1" id="KW-0229">DNA integration</keyword>
<dbReference type="PROSITE" id="PS51898">
    <property type="entry name" value="TYR_RECOMBINASE"/>
    <property type="match status" value="1"/>
</dbReference>
<keyword evidence="8" id="KW-1185">Reference proteome</keyword>
<dbReference type="EMBL" id="QJKH01000017">
    <property type="protein sequence ID" value="PXX75832.1"/>
    <property type="molecule type" value="Genomic_DNA"/>
</dbReference>
<keyword evidence="2 4" id="KW-0238">DNA-binding</keyword>
<dbReference type="Gene3D" id="1.10.443.10">
    <property type="entry name" value="Intergrase catalytic core"/>
    <property type="match status" value="1"/>
</dbReference>
<feature type="domain" description="Core-binding (CB)" evidence="6">
    <location>
        <begin position="4"/>
        <end position="86"/>
    </location>
</feature>
<evidence type="ECO:0000256" key="2">
    <source>
        <dbReference type="ARBA" id="ARBA00023125"/>
    </source>
</evidence>
<dbReference type="InterPro" id="IPR004107">
    <property type="entry name" value="Integrase_SAM-like_N"/>
</dbReference>
<organism evidence="7 8">
    <name type="scientific">Dielma fastidiosa</name>
    <dbReference type="NCBI Taxonomy" id="1034346"/>
    <lineage>
        <taxon>Bacteria</taxon>
        <taxon>Bacillati</taxon>
        <taxon>Bacillota</taxon>
        <taxon>Erysipelotrichia</taxon>
        <taxon>Erysipelotrichales</taxon>
        <taxon>Erysipelotrichaceae</taxon>
        <taxon>Dielma</taxon>
    </lineage>
</organism>
<dbReference type="GO" id="GO:0006310">
    <property type="term" value="P:DNA recombination"/>
    <property type="evidence" value="ECO:0007669"/>
    <property type="project" value="UniProtKB-KW"/>
</dbReference>
<dbReference type="RefSeq" id="WP_022937356.1">
    <property type="nucleotide sequence ID" value="NZ_CABKRQ010000002.1"/>
</dbReference>
<dbReference type="InterPro" id="IPR002104">
    <property type="entry name" value="Integrase_catalytic"/>
</dbReference>
<dbReference type="Gene3D" id="1.10.150.130">
    <property type="match status" value="1"/>
</dbReference>
<evidence type="ECO:0000256" key="3">
    <source>
        <dbReference type="ARBA" id="ARBA00023172"/>
    </source>
</evidence>
<evidence type="ECO:0000313" key="7">
    <source>
        <dbReference type="EMBL" id="PXX75832.1"/>
    </source>
</evidence>
<evidence type="ECO:0000256" key="1">
    <source>
        <dbReference type="ARBA" id="ARBA00022908"/>
    </source>
</evidence>
<dbReference type="OrthoDB" id="9801717at2"/>
<dbReference type="Pfam" id="PF02899">
    <property type="entry name" value="Phage_int_SAM_1"/>
    <property type="match status" value="1"/>
</dbReference>
<dbReference type="PANTHER" id="PTHR30349:SF81">
    <property type="entry name" value="TYROSINE RECOMBINASE XERC"/>
    <property type="match status" value="1"/>
</dbReference>
<dbReference type="InterPro" id="IPR044068">
    <property type="entry name" value="CB"/>
</dbReference>
<dbReference type="InterPro" id="IPR013762">
    <property type="entry name" value="Integrase-like_cat_sf"/>
</dbReference>
<reference evidence="7 8" key="1">
    <citation type="submission" date="2018-05" db="EMBL/GenBank/DDBJ databases">
        <title>Genomic Encyclopedia of Type Strains, Phase IV (KMG-IV): sequencing the most valuable type-strain genomes for metagenomic binning, comparative biology and taxonomic classification.</title>
        <authorList>
            <person name="Goeker M."/>
        </authorList>
    </citation>
    <scope>NUCLEOTIDE SEQUENCE [LARGE SCALE GENOMIC DNA]</scope>
    <source>
        <strain evidence="7 8">JC118</strain>
    </source>
</reference>
<dbReference type="PROSITE" id="PS51900">
    <property type="entry name" value="CB"/>
    <property type="match status" value="1"/>
</dbReference>
<name>A0A318KT26_9FIRM</name>
<gene>
    <name evidence="7" type="ORF">DES51_11716</name>
</gene>
<evidence type="ECO:0000313" key="8">
    <source>
        <dbReference type="Proteomes" id="UP000247612"/>
    </source>
</evidence>
<dbReference type="GO" id="GO:0015074">
    <property type="term" value="P:DNA integration"/>
    <property type="evidence" value="ECO:0007669"/>
    <property type="project" value="UniProtKB-KW"/>
</dbReference>
<dbReference type="Pfam" id="PF00589">
    <property type="entry name" value="Phage_integrase"/>
    <property type="match status" value="1"/>
</dbReference>
<dbReference type="STRING" id="1034346.GCA_000313565_01042"/>
<dbReference type="InterPro" id="IPR011010">
    <property type="entry name" value="DNA_brk_join_enz"/>
</dbReference>
<dbReference type="InterPro" id="IPR010998">
    <property type="entry name" value="Integrase_recombinase_N"/>
</dbReference>
<keyword evidence="3" id="KW-0233">DNA recombination</keyword>
<evidence type="ECO:0000256" key="4">
    <source>
        <dbReference type="PROSITE-ProRule" id="PRU01248"/>
    </source>
</evidence>
<proteinExistence type="predicted"/>
<sequence>MKITITQAHITAYLKECRIKKHLNAHTLKAYSIDMKQFLIYLETISYQIDKSSLENYIEGLHEKYPKPKTVKRKIATLVAFFNYLVFNDIIDNNPMNKINTKFKEPKLLPRIVDTTDLKRLFKQLYIDLEESKTNYQLKQAARNTALLELLFSTGIRVSELCNLRINNVNLKEGYVRIYGKGAKERILQIGNQQVMDSLNLYRKLFAEELNTSLYFFINKLGNRLSEQSVRLVINRYEHQLKINQHLTPHMFRHTFATMLLEEDVDIRYIQQILGHSSITTTQIYTHVSSCKQKEILINKNPRNTLQDE</sequence>
<dbReference type="GO" id="GO:0003677">
    <property type="term" value="F:DNA binding"/>
    <property type="evidence" value="ECO:0007669"/>
    <property type="project" value="UniProtKB-UniRule"/>
</dbReference>
<protein>
    <submittedName>
        <fullName evidence="7">Integrase/recombinase XerD</fullName>
    </submittedName>
</protein>
<dbReference type="SUPFAM" id="SSF56349">
    <property type="entry name" value="DNA breaking-rejoining enzymes"/>
    <property type="match status" value="1"/>
</dbReference>
<dbReference type="AlphaFoldDB" id="A0A318KT26"/>
<accession>A0A318KT26</accession>
<feature type="domain" description="Tyr recombinase" evidence="5">
    <location>
        <begin position="108"/>
        <end position="298"/>
    </location>
</feature>
<dbReference type="InterPro" id="IPR050090">
    <property type="entry name" value="Tyrosine_recombinase_XerCD"/>
</dbReference>
<evidence type="ECO:0000259" key="6">
    <source>
        <dbReference type="PROSITE" id="PS51900"/>
    </source>
</evidence>